<dbReference type="RefSeq" id="WP_310911671.1">
    <property type="nucleotide sequence ID" value="NZ_JAVLVT010000003.1"/>
</dbReference>
<comment type="caution">
    <text evidence="7">The sequence shown here is derived from an EMBL/GenBank/DDBJ whole genome shotgun (WGS) entry which is preliminary data.</text>
</comment>
<comment type="similarity">
    <text evidence="1">Belongs to the carbohydrate kinase PfkB family.</text>
</comment>
<dbReference type="EMBL" id="JAVLVT010000003">
    <property type="protein sequence ID" value="MDS1270131.1"/>
    <property type="molecule type" value="Genomic_DNA"/>
</dbReference>
<evidence type="ECO:0000256" key="2">
    <source>
        <dbReference type="ARBA" id="ARBA00022679"/>
    </source>
</evidence>
<dbReference type="Pfam" id="PF00294">
    <property type="entry name" value="PfkB"/>
    <property type="match status" value="1"/>
</dbReference>
<dbReference type="PANTHER" id="PTHR43085:SF1">
    <property type="entry name" value="PSEUDOURIDINE KINASE-RELATED"/>
    <property type="match status" value="1"/>
</dbReference>
<dbReference type="InterPro" id="IPR011611">
    <property type="entry name" value="PfkB_dom"/>
</dbReference>
<dbReference type="SUPFAM" id="SSF53613">
    <property type="entry name" value="Ribokinase-like"/>
    <property type="match status" value="1"/>
</dbReference>
<dbReference type="Proteomes" id="UP001250214">
    <property type="component" value="Unassembled WGS sequence"/>
</dbReference>
<keyword evidence="8" id="KW-1185">Reference proteome</keyword>
<feature type="domain" description="Carbohydrate kinase PfkB" evidence="6">
    <location>
        <begin position="2"/>
        <end position="305"/>
    </location>
</feature>
<evidence type="ECO:0000256" key="3">
    <source>
        <dbReference type="ARBA" id="ARBA00022741"/>
    </source>
</evidence>
<dbReference type="GO" id="GO:0016301">
    <property type="term" value="F:kinase activity"/>
    <property type="evidence" value="ECO:0007669"/>
    <property type="project" value="UniProtKB-KW"/>
</dbReference>
<proteinExistence type="inferred from homology"/>
<dbReference type="Gene3D" id="3.40.1190.20">
    <property type="match status" value="1"/>
</dbReference>
<dbReference type="InterPro" id="IPR029056">
    <property type="entry name" value="Ribokinase-like"/>
</dbReference>
<dbReference type="PROSITE" id="PS00584">
    <property type="entry name" value="PFKB_KINASES_2"/>
    <property type="match status" value="1"/>
</dbReference>
<accession>A0ABU2H4A5</accession>
<keyword evidence="2 7" id="KW-0808">Transferase</keyword>
<dbReference type="PANTHER" id="PTHR43085">
    <property type="entry name" value="HEXOKINASE FAMILY MEMBER"/>
    <property type="match status" value="1"/>
</dbReference>
<dbReference type="EC" id="2.7.1.-" evidence="7"/>
<evidence type="ECO:0000313" key="8">
    <source>
        <dbReference type="Proteomes" id="UP001250214"/>
    </source>
</evidence>
<keyword evidence="3" id="KW-0547">Nucleotide-binding</keyword>
<dbReference type="InterPro" id="IPR050306">
    <property type="entry name" value="PfkB_Carbo_kinase"/>
</dbReference>
<sequence>MIVVGGEALVDLVPDQVAPPGELARLAPRLGGGPYNVAVALGRLGSRTSLLSRISRDGFGEALVERLRGSGVDTSRVQRGPEPTTLAVVSRQPDGSASYGFYTEGTADRLVADPGPLGPEVRAVSLGTLSLVLEPGATTYETVLRRESTRGAFVTLDPNIRPELIADPEAYRERFRGWLPHVDLLKLSVEDAAWLGETSPDDATTQARRWAALGPAAVVLTHGANGISVVTRTGGDVAVPGQPTELVDTIGAGDTVQAALLHWLNRHDALTSTALTGLSTEQWCTALDFAARVAAVTCSRPGADPPHAHELDRA</sequence>
<organism evidence="7 8">
    <name type="scientific">Lipingzhangella rawalii</name>
    <dbReference type="NCBI Taxonomy" id="2055835"/>
    <lineage>
        <taxon>Bacteria</taxon>
        <taxon>Bacillati</taxon>
        <taxon>Actinomycetota</taxon>
        <taxon>Actinomycetes</taxon>
        <taxon>Streptosporangiales</taxon>
        <taxon>Nocardiopsidaceae</taxon>
        <taxon>Lipingzhangella</taxon>
    </lineage>
</organism>
<gene>
    <name evidence="7" type="ORF">RIF23_07475</name>
</gene>
<keyword evidence="4 7" id="KW-0418">Kinase</keyword>
<keyword evidence="5" id="KW-0067">ATP-binding</keyword>
<protein>
    <submittedName>
        <fullName evidence="7">Carbohydrate kinase</fullName>
        <ecNumber evidence="7">2.7.1.-</ecNumber>
    </submittedName>
</protein>
<evidence type="ECO:0000256" key="4">
    <source>
        <dbReference type="ARBA" id="ARBA00022777"/>
    </source>
</evidence>
<evidence type="ECO:0000256" key="1">
    <source>
        <dbReference type="ARBA" id="ARBA00010688"/>
    </source>
</evidence>
<evidence type="ECO:0000313" key="7">
    <source>
        <dbReference type="EMBL" id="MDS1270131.1"/>
    </source>
</evidence>
<dbReference type="InterPro" id="IPR002173">
    <property type="entry name" value="Carboh/pur_kinase_PfkB_CS"/>
</dbReference>
<reference evidence="8" key="1">
    <citation type="submission" date="2023-07" db="EMBL/GenBank/DDBJ databases">
        <title>Novel species in the genus Lipingzhangella isolated from Sambhar Salt Lake.</title>
        <authorList>
            <person name="Jiya N."/>
            <person name="Kajale S."/>
            <person name="Sharma A."/>
        </authorList>
    </citation>
    <scope>NUCLEOTIDE SEQUENCE [LARGE SCALE GENOMIC DNA]</scope>
    <source>
        <strain evidence="8">LS1_29</strain>
    </source>
</reference>
<evidence type="ECO:0000256" key="5">
    <source>
        <dbReference type="ARBA" id="ARBA00022840"/>
    </source>
</evidence>
<name>A0ABU2H4A5_9ACTN</name>
<evidence type="ECO:0000259" key="6">
    <source>
        <dbReference type="Pfam" id="PF00294"/>
    </source>
</evidence>
<dbReference type="CDD" id="cd01167">
    <property type="entry name" value="bac_FRK"/>
    <property type="match status" value="1"/>
</dbReference>